<evidence type="ECO:0000256" key="10">
    <source>
        <dbReference type="SAM" id="Phobius"/>
    </source>
</evidence>
<dbReference type="InterPro" id="IPR036097">
    <property type="entry name" value="HisK_dim/P_sf"/>
</dbReference>
<dbReference type="PANTHER" id="PTHR45453:SF1">
    <property type="entry name" value="PHOSPHATE REGULON SENSOR PROTEIN PHOR"/>
    <property type="match status" value="1"/>
</dbReference>
<evidence type="ECO:0000256" key="5">
    <source>
        <dbReference type="ARBA" id="ARBA00022679"/>
    </source>
</evidence>
<feature type="transmembrane region" description="Helical" evidence="10">
    <location>
        <begin position="12"/>
        <end position="35"/>
    </location>
</feature>
<evidence type="ECO:0000256" key="4">
    <source>
        <dbReference type="ARBA" id="ARBA00022553"/>
    </source>
</evidence>
<organism evidence="12">
    <name type="scientific">Brevibacillus laterosporus</name>
    <name type="common">Bacillus laterosporus</name>
    <dbReference type="NCBI Taxonomy" id="1465"/>
    <lineage>
        <taxon>Bacteria</taxon>
        <taxon>Bacillati</taxon>
        <taxon>Bacillota</taxon>
        <taxon>Bacilli</taxon>
        <taxon>Bacillales</taxon>
        <taxon>Paenibacillaceae</taxon>
        <taxon>Brevibacillus</taxon>
    </lineage>
</organism>
<dbReference type="EC" id="2.7.13.3" evidence="3"/>
<dbReference type="PROSITE" id="PS50109">
    <property type="entry name" value="HIS_KIN"/>
    <property type="match status" value="1"/>
</dbReference>
<evidence type="ECO:0000256" key="6">
    <source>
        <dbReference type="ARBA" id="ARBA00022741"/>
    </source>
</evidence>
<reference evidence="12" key="1">
    <citation type="submission" date="2015-03" db="EMBL/GenBank/DDBJ databases">
        <title>MIGS Cultured Bacterial/Archaeal sample from Brevibacillus laterosporus.</title>
        <authorList>
            <person name="Zeng D."/>
            <person name="Zhu L."/>
            <person name="Dong G."/>
            <person name="Ye W."/>
            <person name="Ren D."/>
            <person name="Wu L."/>
            <person name="Xu J."/>
            <person name="Li G."/>
            <person name="Guo L."/>
        </authorList>
    </citation>
    <scope>NUCLEOTIDE SEQUENCE</scope>
    <source>
        <strain evidence="12">B9</strain>
    </source>
</reference>
<dbReference type="FunFam" id="3.30.565.10:FF:000006">
    <property type="entry name" value="Sensor histidine kinase WalK"/>
    <property type="match status" value="1"/>
</dbReference>
<dbReference type="Pfam" id="PF02518">
    <property type="entry name" value="HATPase_c"/>
    <property type="match status" value="1"/>
</dbReference>
<dbReference type="AlphaFoldDB" id="A0A0F7EFH5"/>
<evidence type="ECO:0000256" key="7">
    <source>
        <dbReference type="ARBA" id="ARBA00022777"/>
    </source>
</evidence>
<gene>
    <name evidence="12" type="ORF">EX87_04315</name>
</gene>
<keyword evidence="10" id="KW-1133">Transmembrane helix</keyword>
<protein>
    <recommendedName>
        <fullName evidence="3">histidine kinase</fullName>
        <ecNumber evidence="3">2.7.13.3</ecNumber>
    </recommendedName>
</protein>
<keyword evidence="8" id="KW-0067">ATP-binding</keyword>
<dbReference type="InterPro" id="IPR050351">
    <property type="entry name" value="BphY/WalK/GraS-like"/>
</dbReference>
<dbReference type="InterPro" id="IPR003594">
    <property type="entry name" value="HATPase_dom"/>
</dbReference>
<dbReference type="InterPro" id="IPR005467">
    <property type="entry name" value="His_kinase_dom"/>
</dbReference>
<accession>A0A0F7EFH5</accession>
<evidence type="ECO:0000256" key="8">
    <source>
        <dbReference type="ARBA" id="ARBA00022840"/>
    </source>
</evidence>
<evidence type="ECO:0000259" key="11">
    <source>
        <dbReference type="PROSITE" id="PS50109"/>
    </source>
</evidence>
<dbReference type="GO" id="GO:0005524">
    <property type="term" value="F:ATP binding"/>
    <property type="evidence" value="ECO:0007669"/>
    <property type="project" value="UniProtKB-KW"/>
</dbReference>
<evidence type="ECO:0000256" key="9">
    <source>
        <dbReference type="ARBA" id="ARBA00023012"/>
    </source>
</evidence>
<keyword evidence="9" id="KW-0902">Two-component regulatory system</keyword>
<keyword evidence="4" id="KW-0597">Phosphoprotein</keyword>
<keyword evidence="6" id="KW-0547">Nucleotide-binding</keyword>
<evidence type="ECO:0000256" key="1">
    <source>
        <dbReference type="ARBA" id="ARBA00000085"/>
    </source>
</evidence>
<dbReference type="InterPro" id="IPR003661">
    <property type="entry name" value="HisK_dim/P_dom"/>
</dbReference>
<evidence type="ECO:0000313" key="12">
    <source>
        <dbReference type="EMBL" id="AKF92980.1"/>
    </source>
</evidence>
<dbReference type="SMART" id="SM00387">
    <property type="entry name" value="HATPase_c"/>
    <property type="match status" value="1"/>
</dbReference>
<comment type="subcellular location">
    <subcellularLocation>
        <location evidence="2">Cell membrane</location>
        <topology evidence="2">Multi-pass membrane protein</topology>
    </subcellularLocation>
</comment>
<name>A0A0F7EFH5_BRELA</name>
<evidence type="ECO:0000256" key="3">
    <source>
        <dbReference type="ARBA" id="ARBA00012438"/>
    </source>
</evidence>
<dbReference type="GO" id="GO:0004721">
    <property type="term" value="F:phosphoprotein phosphatase activity"/>
    <property type="evidence" value="ECO:0007669"/>
    <property type="project" value="TreeGrafter"/>
</dbReference>
<dbReference type="InterPro" id="IPR036890">
    <property type="entry name" value="HATPase_C_sf"/>
</dbReference>
<feature type="domain" description="Histidine kinase" evidence="11">
    <location>
        <begin position="361"/>
        <end position="578"/>
    </location>
</feature>
<dbReference type="Gene3D" id="3.30.565.10">
    <property type="entry name" value="Histidine kinase-like ATPase, C-terminal domain"/>
    <property type="match status" value="1"/>
</dbReference>
<dbReference type="InterPro" id="IPR004358">
    <property type="entry name" value="Sig_transdc_His_kin-like_C"/>
</dbReference>
<sequence length="578" mass="67048">MSRLKRRLAVHFMYQFFLLAIGTLLLITVGLIVLVQEISQNEIKRNFPTGALEIMVSDTIIEKDKVQLNDLLIKQMRDKGMWLQIVSEDGRVIHSVNVPEGLPNSYRIDELWGIHQTSHWNSYTVYSKIYNTFDSPYLFLLGNSEPNKELVAKWFARYAHQGIVATSSMAQIEKEVNDIDGYLHVVDPQGNVIQAIGKKTEKQQYLPIDLVKMQMEPGSYPTKIDVYYDPASLNSWVLHITKKDGEYQKQPLLHEIIYTLVKLCGGLFALAILFSIWHGYRYGQPLLLFIGWLERMGQGRYDEVLTKKDRKNAYRKNGKLRMRYRLYQEVIEAFYQMAEKLTESEREKKRLEKTREEWMTGITHDLRTPLTTIQGYGHMLESKQMDWTETELQQVGHMIREKADYMRILVEDFSLSFQLKNNAVSFSVERVELNEFVRRIILQHINDVTIEETSFTYESNPEPLYIMANPKWFTRMLDNLIMNAVKHTPPGTMVTVMTKRQEDRAILIVKDEGLGMDEETKEKLFERYYRGTHTEEKTEGSGLGMSIAKAIAEGHHGTVEVETVVGRGTAITLSFPCE</sequence>
<dbReference type="RefSeq" id="WP_031411690.1">
    <property type="nucleotide sequence ID" value="NZ_CP011074.1"/>
</dbReference>
<evidence type="ECO:0000256" key="2">
    <source>
        <dbReference type="ARBA" id="ARBA00004651"/>
    </source>
</evidence>
<dbReference type="PRINTS" id="PR00344">
    <property type="entry name" value="BCTRLSENSOR"/>
</dbReference>
<keyword evidence="10" id="KW-0472">Membrane</keyword>
<dbReference type="Pfam" id="PF00512">
    <property type="entry name" value="HisKA"/>
    <property type="match status" value="1"/>
</dbReference>
<dbReference type="SUPFAM" id="SSF55874">
    <property type="entry name" value="ATPase domain of HSP90 chaperone/DNA topoisomerase II/histidine kinase"/>
    <property type="match status" value="1"/>
</dbReference>
<dbReference type="SMART" id="SM00388">
    <property type="entry name" value="HisKA"/>
    <property type="match status" value="1"/>
</dbReference>
<dbReference type="Gene3D" id="1.10.287.130">
    <property type="match status" value="1"/>
</dbReference>
<dbReference type="SUPFAM" id="SSF47384">
    <property type="entry name" value="Homodimeric domain of signal transducing histidine kinase"/>
    <property type="match status" value="1"/>
</dbReference>
<dbReference type="CDD" id="cd00082">
    <property type="entry name" value="HisKA"/>
    <property type="match status" value="1"/>
</dbReference>
<dbReference type="GO" id="GO:0016036">
    <property type="term" value="P:cellular response to phosphate starvation"/>
    <property type="evidence" value="ECO:0007669"/>
    <property type="project" value="TreeGrafter"/>
</dbReference>
<feature type="transmembrane region" description="Helical" evidence="10">
    <location>
        <begin position="256"/>
        <end position="280"/>
    </location>
</feature>
<proteinExistence type="predicted"/>
<dbReference type="GO" id="GO:0000155">
    <property type="term" value="F:phosphorelay sensor kinase activity"/>
    <property type="evidence" value="ECO:0007669"/>
    <property type="project" value="InterPro"/>
</dbReference>
<keyword evidence="7 12" id="KW-0418">Kinase</keyword>
<dbReference type="GO" id="GO:0005886">
    <property type="term" value="C:plasma membrane"/>
    <property type="evidence" value="ECO:0007669"/>
    <property type="project" value="UniProtKB-SubCell"/>
</dbReference>
<keyword evidence="10" id="KW-0812">Transmembrane</keyword>
<comment type="catalytic activity">
    <reaction evidence="1">
        <text>ATP + protein L-histidine = ADP + protein N-phospho-L-histidine.</text>
        <dbReference type="EC" id="2.7.13.3"/>
    </reaction>
</comment>
<keyword evidence="5" id="KW-0808">Transferase</keyword>
<dbReference type="EMBL" id="CP011074">
    <property type="protein sequence ID" value="AKF92980.1"/>
    <property type="molecule type" value="Genomic_DNA"/>
</dbReference>
<dbReference type="PANTHER" id="PTHR45453">
    <property type="entry name" value="PHOSPHATE REGULON SENSOR PROTEIN PHOR"/>
    <property type="match status" value="1"/>
</dbReference>